<accession>A0A1B8P5L7</accession>
<name>A0A1B8P5L7_HALEL</name>
<dbReference type="RefSeq" id="WP_013331481.1">
    <property type="nucleotide sequence ID" value="NZ_CP087224.1"/>
</dbReference>
<comment type="caution">
    <text evidence="1">The sequence shown here is derived from an EMBL/GenBank/DDBJ whole genome shotgun (WGS) entry which is preliminary data.</text>
</comment>
<evidence type="ECO:0000313" key="2">
    <source>
        <dbReference type="Proteomes" id="UP000092504"/>
    </source>
</evidence>
<dbReference type="Proteomes" id="UP000092504">
    <property type="component" value="Unassembled WGS sequence"/>
</dbReference>
<evidence type="ECO:0000313" key="1">
    <source>
        <dbReference type="EMBL" id="OBX37551.1"/>
    </source>
</evidence>
<sequence>MNAKDAAPRLTATSVLRLSREGGVAHMPGLARPRRIRCDRCSEAQRAELQALLDEAVRYGECQAPGTDRRILHLGVEEGDEMPIWTLSVAEDSVPETLLRWWRLAVEDAFSSDDGDPA</sequence>
<dbReference type="OMA" id="APREIEC"/>
<gene>
    <name evidence="1" type="ORF">A8U91_01923</name>
</gene>
<dbReference type="Pfam" id="PF20242">
    <property type="entry name" value="Emfourin"/>
    <property type="match status" value="1"/>
</dbReference>
<dbReference type="PATRIC" id="fig|2746.7.peg.1970"/>
<reference evidence="1 2" key="1">
    <citation type="submission" date="2016-06" db="EMBL/GenBank/DDBJ databases">
        <title>Genome sequence of halotolerant plant growth promoting strain of Halomonas elongata HEK1 isolated from salterns of Rann of Kutch, Gujarat, India.</title>
        <authorList>
            <person name="Gaba S."/>
            <person name="Singh R.N."/>
            <person name="Abrol S."/>
            <person name="Kaushik R."/>
            <person name="Saxena A.K."/>
        </authorList>
    </citation>
    <scope>NUCLEOTIDE SEQUENCE [LARGE SCALE GENOMIC DNA]</scope>
    <source>
        <strain evidence="1 2">HEK1</strain>
    </source>
</reference>
<proteinExistence type="predicted"/>
<organism evidence="1 2">
    <name type="scientific">Halomonas elongata</name>
    <dbReference type="NCBI Taxonomy" id="2746"/>
    <lineage>
        <taxon>Bacteria</taxon>
        <taxon>Pseudomonadati</taxon>
        <taxon>Pseudomonadota</taxon>
        <taxon>Gammaproteobacteria</taxon>
        <taxon>Oceanospirillales</taxon>
        <taxon>Halomonadaceae</taxon>
        <taxon>Halomonas</taxon>
    </lineage>
</organism>
<dbReference type="InterPro" id="IPR049457">
    <property type="entry name" value="Emfourin"/>
</dbReference>
<dbReference type="AlphaFoldDB" id="A0A1B8P5L7"/>
<dbReference type="GeneID" id="91008956"/>
<dbReference type="EMBL" id="MAJD01000001">
    <property type="protein sequence ID" value="OBX37551.1"/>
    <property type="molecule type" value="Genomic_DNA"/>
</dbReference>
<protein>
    <submittedName>
        <fullName evidence="1">Uncharacterized protein</fullName>
    </submittedName>
</protein>